<evidence type="ECO:0000256" key="2">
    <source>
        <dbReference type="ARBA" id="ARBA00023125"/>
    </source>
</evidence>
<dbReference type="GO" id="GO:0003677">
    <property type="term" value="F:DNA binding"/>
    <property type="evidence" value="ECO:0007669"/>
    <property type="project" value="UniProtKB-UniRule"/>
</dbReference>
<keyword evidence="3" id="KW-0804">Transcription</keyword>
<keyword evidence="2 4" id="KW-0238">DNA-binding</keyword>
<feature type="DNA-binding region" description="H-T-H motif" evidence="4">
    <location>
        <begin position="45"/>
        <end position="64"/>
    </location>
</feature>
<dbReference type="Gene3D" id="1.10.357.10">
    <property type="entry name" value="Tetracycline Repressor, domain 2"/>
    <property type="match status" value="1"/>
</dbReference>
<comment type="caution">
    <text evidence="7">The sequence shown here is derived from an EMBL/GenBank/DDBJ whole genome shotgun (WGS) entry which is preliminary data.</text>
</comment>
<evidence type="ECO:0000313" key="8">
    <source>
        <dbReference type="Proteomes" id="UP000319502"/>
    </source>
</evidence>
<dbReference type="Pfam" id="PF00440">
    <property type="entry name" value="TetR_N"/>
    <property type="match status" value="1"/>
</dbReference>
<evidence type="ECO:0000259" key="6">
    <source>
        <dbReference type="PROSITE" id="PS50977"/>
    </source>
</evidence>
<dbReference type="Proteomes" id="UP000319502">
    <property type="component" value="Unassembled WGS sequence"/>
</dbReference>
<dbReference type="SUPFAM" id="SSF48498">
    <property type="entry name" value="Tetracyclin repressor-like, C-terminal domain"/>
    <property type="match status" value="1"/>
</dbReference>
<sequence>MTEAHTEPRRRGRPPKRQDEQFDTRDALVRCGMATLTEKGFSATGIEEVLKKVGVPKGSFYHYFESKEAFGHAVIAAYADYFARKLDRWFLAADRPALLRIADFVDDAAAGIARHGFRRGCLIGNLGQEVSALPESYRDRLEAVFADWQARLAQCLRTAQAEGTLAPELDCEHWAAFFWVGWEGAVLRARLMRSDKPLRCFTEGFFTAVTR</sequence>
<reference evidence="7 8" key="1">
    <citation type="submission" date="2019-07" db="EMBL/GenBank/DDBJ databases">
        <title>The pathways for chlorine oxyanion respiration interact through the shared metabolite chlorate.</title>
        <authorList>
            <person name="Barnum T.P."/>
            <person name="Cheng Y."/>
            <person name="Hill K.A."/>
            <person name="Lucas L.N."/>
            <person name="Carlson H.K."/>
            <person name="Coates J.D."/>
        </authorList>
    </citation>
    <scope>NUCLEOTIDE SEQUENCE [LARGE SCALE GENOMIC DNA]</scope>
    <source>
        <strain evidence="7 8">SFB-3</strain>
    </source>
</reference>
<dbReference type="InterPro" id="IPR001647">
    <property type="entry name" value="HTH_TetR"/>
</dbReference>
<dbReference type="PROSITE" id="PS50977">
    <property type="entry name" value="HTH_TETR_2"/>
    <property type="match status" value="1"/>
</dbReference>
<evidence type="ECO:0000256" key="1">
    <source>
        <dbReference type="ARBA" id="ARBA00023015"/>
    </source>
</evidence>
<proteinExistence type="predicted"/>
<evidence type="ECO:0000256" key="4">
    <source>
        <dbReference type="PROSITE-ProRule" id="PRU00335"/>
    </source>
</evidence>
<dbReference type="SUPFAM" id="SSF46689">
    <property type="entry name" value="Homeodomain-like"/>
    <property type="match status" value="1"/>
</dbReference>
<dbReference type="InterPro" id="IPR036271">
    <property type="entry name" value="Tet_transcr_reg_TetR-rel_C_sf"/>
</dbReference>
<dbReference type="PRINTS" id="PR00455">
    <property type="entry name" value="HTHTETR"/>
</dbReference>
<feature type="domain" description="HTH tetR-type" evidence="6">
    <location>
        <begin position="22"/>
        <end position="82"/>
    </location>
</feature>
<organism evidence="7 8">
    <name type="scientific">Denitromonas halophila</name>
    <dbReference type="NCBI Taxonomy" id="1629404"/>
    <lineage>
        <taxon>Bacteria</taxon>
        <taxon>Pseudomonadati</taxon>
        <taxon>Pseudomonadota</taxon>
        <taxon>Betaproteobacteria</taxon>
        <taxon>Rhodocyclales</taxon>
        <taxon>Zoogloeaceae</taxon>
        <taxon>Denitromonas</taxon>
    </lineage>
</organism>
<evidence type="ECO:0000313" key="7">
    <source>
        <dbReference type="EMBL" id="TVO57826.1"/>
    </source>
</evidence>
<dbReference type="InterPro" id="IPR009057">
    <property type="entry name" value="Homeodomain-like_sf"/>
</dbReference>
<dbReference type="AlphaFoldDB" id="A0A557QYA5"/>
<keyword evidence="1" id="KW-0805">Transcription regulation</keyword>
<protein>
    <submittedName>
        <fullName evidence="7">TetR family transcriptional regulator</fullName>
    </submittedName>
</protein>
<name>A0A557QYA5_9RHOO</name>
<dbReference type="OrthoDB" id="9809772at2"/>
<accession>A0A557QYA5</accession>
<evidence type="ECO:0000256" key="3">
    <source>
        <dbReference type="ARBA" id="ARBA00023163"/>
    </source>
</evidence>
<keyword evidence="8" id="KW-1185">Reference proteome</keyword>
<dbReference type="RefSeq" id="WP_144309276.1">
    <property type="nucleotide sequence ID" value="NZ_VMNK01000006.1"/>
</dbReference>
<feature type="region of interest" description="Disordered" evidence="5">
    <location>
        <begin position="1"/>
        <end position="21"/>
    </location>
</feature>
<dbReference type="PANTHER" id="PTHR47506">
    <property type="entry name" value="TRANSCRIPTIONAL REGULATORY PROTEIN"/>
    <property type="match status" value="1"/>
</dbReference>
<dbReference type="EMBL" id="VMNK01000006">
    <property type="protein sequence ID" value="TVO57826.1"/>
    <property type="molecule type" value="Genomic_DNA"/>
</dbReference>
<dbReference type="PANTHER" id="PTHR47506:SF6">
    <property type="entry name" value="HTH-TYPE TRANSCRIPTIONAL REPRESSOR NEMR"/>
    <property type="match status" value="1"/>
</dbReference>
<gene>
    <name evidence="7" type="ORF">FHP91_09195</name>
</gene>
<dbReference type="Pfam" id="PF16925">
    <property type="entry name" value="TetR_C_13"/>
    <property type="match status" value="1"/>
</dbReference>
<dbReference type="InterPro" id="IPR011075">
    <property type="entry name" value="TetR_C"/>
</dbReference>
<evidence type="ECO:0000256" key="5">
    <source>
        <dbReference type="SAM" id="MobiDB-lite"/>
    </source>
</evidence>